<dbReference type="AlphaFoldDB" id="B0CWT0"/>
<dbReference type="KEGG" id="lbc:LACBIDRAFT_322576"/>
<dbReference type="GeneID" id="6071885"/>
<proteinExistence type="predicted"/>
<gene>
    <name evidence="1" type="ORF">LACBIDRAFT_322576</name>
</gene>
<dbReference type="Gene3D" id="3.80.10.10">
    <property type="entry name" value="Ribonuclease Inhibitor"/>
    <property type="match status" value="1"/>
</dbReference>
<dbReference type="Proteomes" id="UP000001194">
    <property type="component" value="Unassembled WGS sequence"/>
</dbReference>
<dbReference type="SUPFAM" id="SSF52047">
    <property type="entry name" value="RNI-like"/>
    <property type="match status" value="1"/>
</dbReference>
<name>B0CWT0_LACBS</name>
<dbReference type="HOGENOM" id="CLU_1396541_0_0_1"/>
<organism evidence="2">
    <name type="scientific">Laccaria bicolor (strain S238N-H82 / ATCC MYA-4686)</name>
    <name type="common">Bicoloured deceiver</name>
    <name type="synonym">Laccaria laccata var. bicolor</name>
    <dbReference type="NCBI Taxonomy" id="486041"/>
    <lineage>
        <taxon>Eukaryota</taxon>
        <taxon>Fungi</taxon>
        <taxon>Dikarya</taxon>
        <taxon>Basidiomycota</taxon>
        <taxon>Agaricomycotina</taxon>
        <taxon>Agaricomycetes</taxon>
        <taxon>Agaricomycetidae</taxon>
        <taxon>Agaricales</taxon>
        <taxon>Agaricineae</taxon>
        <taxon>Hydnangiaceae</taxon>
        <taxon>Laccaria</taxon>
    </lineage>
</organism>
<protein>
    <submittedName>
        <fullName evidence="1">Predicted protein</fullName>
    </submittedName>
</protein>
<sequence>MTLDFVNPTTTPSEEWIARGYALCASLPSAGRGATLRGPQAACASSSGPSFLRDLLCGLENLDIFNAASLPKITHLHLRTFSVSTIGNEGLCKILGLARSLQVFDADSLEPHSNYEPPTVIHSNLQHLVLKEVDSIVLNDLLGKPYISTPHLEDLTIEIYYGSPDSTSLYNFITSFHQLQWFRVKYGGQKDPDWI</sequence>
<evidence type="ECO:0000313" key="2">
    <source>
        <dbReference type="Proteomes" id="UP000001194"/>
    </source>
</evidence>
<evidence type="ECO:0000313" key="1">
    <source>
        <dbReference type="EMBL" id="EDR13559.1"/>
    </source>
</evidence>
<dbReference type="InterPro" id="IPR032675">
    <property type="entry name" value="LRR_dom_sf"/>
</dbReference>
<reference evidence="1 2" key="1">
    <citation type="journal article" date="2008" name="Nature">
        <title>The genome of Laccaria bicolor provides insights into mycorrhizal symbiosis.</title>
        <authorList>
            <person name="Martin F."/>
            <person name="Aerts A."/>
            <person name="Ahren D."/>
            <person name="Brun A."/>
            <person name="Danchin E.G.J."/>
            <person name="Duchaussoy F."/>
            <person name="Gibon J."/>
            <person name="Kohler A."/>
            <person name="Lindquist E."/>
            <person name="Pereda V."/>
            <person name="Salamov A."/>
            <person name="Shapiro H.J."/>
            <person name="Wuyts J."/>
            <person name="Blaudez D."/>
            <person name="Buee M."/>
            <person name="Brokstein P."/>
            <person name="Canbaeck B."/>
            <person name="Cohen D."/>
            <person name="Courty P.E."/>
            <person name="Coutinho P.M."/>
            <person name="Delaruelle C."/>
            <person name="Detter J.C."/>
            <person name="Deveau A."/>
            <person name="DiFazio S."/>
            <person name="Duplessis S."/>
            <person name="Fraissinet-Tachet L."/>
            <person name="Lucic E."/>
            <person name="Frey-Klett P."/>
            <person name="Fourrey C."/>
            <person name="Feussner I."/>
            <person name="Gay G."/>
            <person name="Grimwood J."/>
            <person name="Hoegger P.J."/>
            <person name="Jain P."/>
            <person name="Kilaru S."/>
            <person name="Labbe J."/>
            <person name="Lin Y.C."/>
            <person name="Legue V."/>
            <person name="Le Tacon F."/>
            <person name="Marmeisse R."/>
            <person name="Melayah D."/>
            <person name="Montanini B."/>
            <person name="Muratet M."/>
            <person name="Nehls U."/>
            <person name="Niculita-Hirzel H."/>
            <person name="Oudot-Le Secq M.P."/>
            <person name="Peter M."/>
            <person name="Quesneville H."/>
            <person name="Rajashekar B."/>
            <person name="Reich M."/>
            <person name="Rouhier N."/>
            <person name="Schmutz J."/>
            <person name="Yin T."/>
            <person name="Chalot M."/>
            <person name="Henrissat B."/>
            <person name="Kuees U."/>
            <person name="Lucas S."/>
            <person name="Van de Peer Y."/>
            <person name="Podila G.K."/>
            <person name="Polle A."/>
            <person name="Pukkila P.J."/>
            <person name="Richardson P.M."/>
            <person name="Rouze P."/>
            <person name="Sanders I.R."/>
            <person name="Stajich J.E."/>
            <person name="Tunlid A."/>
            <person name="Tuskan G."/>
            <person name="Grigoriev I.V."/>
        </authorList>
    </citation>
    <scope>NUCLEOTIDE SEQUENCE [LARGE SCALE GENOMIC DNA]</scope>
    <source>
        <strain evidence="2">S238N-H82 / ATCC MYA-4686</strain>
    </source>
</reference>
<accession>B0CWT0</accession>
<keyword evidence="2" id="KW-1185">Reference proteome</keyword>
<dbReference type="EMBL" id="DS547093">
    <property type="protein sequence ID" value="EDR13559.1"/>
    <property type="molecule type" value="Genomic_DNA"/>
</dbReference>
<dbReference type="InParanoid" id="B0CWT0"/>
<dbReference type="RefSeq" id="XP_001876057.1">
    <property type="nucleotide sequence ID" value="XM_001876022.1"/>
</dbReference>